<evidence type="ECO:0000313" key="2">
    <source>
        <dbReference type="Proteomes" id="UP000435138"/>
    </source>
</evidence>
<gene>
    <name evidence="1" type="ORF">GAO09_27685</name>
</gene>
<dbReference type="EMBL" id="WIXI01000051">
    <property type="protein sequence ID" value="MQY49814.1"/>
    <property type="molecule type" value="Genomic_DNA"/>
</dbReference>
<protein>
    <submittedName>
        <fullName evidence="1">DUF2336 domain-containing protein</fullName>
    </submittedName>
</protein>
<dbReference type="InterPro" id="IPR019285">
    <property type="entry name" value="DUF2336"/>
</dbReference>
<name>A0A6A8AG65_9HYPH</name>
<dbReference type="Pfam" id="PF10098">
    <property type="entry name" value="DUF2336"/>
    <property type="match status" value="1"/>
</dbReference>
<organism evidence="1 2">
    <name type="scientific">Endobacterium cereale</name>
    <dbReference type="NCBI Taxonomy" id="2663029"/>
    <lineage>
        <taxon>Bacteria</taxon>
        <taxon>Pseudomonadati</taxon>
        <taxon>Pseudomonadota</taxon>
        <taxon>Alphaproteobacteria</taxon>
        <taxon>Hyphomicrobiales</taxon>
        <taxon>Rhizobiaceae</taxon>
        <taxon>Endobacterium</taxon>
    </lineage>
</organism>
<accession>A0A6A8AG65</accession>
<keyword evidence="2" id="KW-1185">Reference proteome</keyword>
<evidence type="ECO:0000313" key="1">
    <source>
        <dbReference type="EMBL" id="MQY49814.1"/>
    </source>
</evidence>
<comment type="caution">
    <text evidence="1">The sequence shown here is derived from an EMBL/GenBank/DDBJ whole genome shotgun (WGS) entry which is preliminary data.</text>
</comment>
<proteinExistence type="predicted"/>
<sequence length="312" mass="34647">MRRKDVVLMATVTSFEALERPSRSELRQFAELFEPLFAASSEEARRQAVAALSQCQTIPSAVAFFIASQPITISAPFIAASKCLDDQTLITIARTQGAAHARAIVRRENLSPMVIDALVGLRHAPEDVQAARVKPMVAKSQPDEAEDPARDEALRERLRAMAAHVVRPESDRLGLRTITAMQEALLVRFARNRESDLFATALADTLSASRWLAERIMLDISGHQLATTLKGIGMPRNEAMLILERLYHHLDELEGGVPQSEHLWDTLDADECGRRVEAWGRADRYTYEERRLTAAEPAANQPATLRTASSRS</sequence>
<dbReference type="AlphaFoldDB" id="A0A6A8AG65"/>
<dbReference type="Proteomes" id="UP000435138">
    <property type="component" value="Unassembled WGS sequence"/>
</dbReference>
<reference evidence="1 2" key="1">
    <citation type="submission" date="2019-11" db="EMBL/GenBank/DDBJ databases">
        <title>Genome analysis of Rhizobacterium cereale a novel genus and species isolated from maize roots in North Spain.</title>
        <authorList>
            <person name="Menendez E."/>
            <person name="Flores-Felix J.D."/>
            <person name="Ramirez-Bahena M.-H."/>
            <person name="Igual J.M."/>
            <person name="Garcia-Fraile P."/>
            <person name="Peix A."/>
            <person name="Velazquez E."/>
        </authorList>
    </citation>
    <scope>NUCLEOTIDE SEQUENCE [LARGE SCALE GENOMIC DNA]</scope>
    <source>
        <strain evidence="1 2">RZME27</strain>
    </source>
</reference>